<protein>
    <recommendedName>
        <fullName evidence="5">Reverse transcriptase domain-containing protein</fullName>
    </recommendedName>
</protein>
<keyword evidence="4" id="KW-1185">Reference proteome</keyword>
<dbReference type="Proteomes" id="UP000663829">
    <property type="component" value="Unassembled WGS sequence"/>
</dbReference>
<organism evidence="2 4">
    <name type="scientific">Didymodactylos carnosus</name>
    <dbReference type="NCBI Taxonomy" id="1234261"/>
    <lineage>
        <taxon>Eukaryota</taxon>
        <taxon>Metazoa</taxon>
        <taxon>Spiralia</taxon>
        <taxon>Gnathifera</taxon>
        <taxon>Rotifera</taxon>
        <taxon>Eurotatoria</taxon>
        <taxon>Bdelloidea</taxon>
        <taxon>Philodinida</taxon>
        <taxon>Philodinidae</taxon>
        <taxon>Didymodactylos</taxon>
    </lineage>
</organism>
<reference evidence="2" key="1">
    <citation type="submission" date="2021-02" db="EMBL/GenBank/DDBJ databases">
        <authorList>
            <person name="Nowell W R."/>
        </authorList>
    </citation>
    <scope>NUCLEOTIDE SEQUENCE</scope>
</reference>
<evidence type="ECO:0008006" key="5">
    <source>
        <dbReference type="Google" id="ProtNLM"/>
    </source>
</evidence>
<dbReference type="PANTHER" id="PTHR37015:SF2">
    <property type="entry name" value="REVERSE TRANSCRIPTASE DOMAIN-CONTAINING PROTEIN"/>
    <property type="match status" value="1"/>
</dbReference>
<dbReference type="EMBL" id="CAJNOQ010009537">
    <property type="protein sequence ID" value="CAF1227638.1"/>
    <property type="molecule type" value="Genomic_DNA"/>
</dbReference>
<proteinExistence type="predicted"/>
<evidence type="ECO:0000313" key="3">
    <source>
        <dbReference type="EMBL" id="CAF3990472.1"/>
    </source>
</evidence>
<sequence>MDTTSITSVAPMDTTEQEGMPSDVQALYLMTKLKLDRFKEKKSRLDQGYARIMEQINTTLPLIDKIQVMYDEIRRLFVYDEKDDYLNSFESSLRLARASTSTSDNLLQTMYDRLLRILDGGKRRTEYNFLFGSIMSQWLQTKTSGDMTIADEEEENNTTAIGERLITNEKLETIIFDRPQLDLNQWRDFLVHQLFHFNNEKEKEAFDKFKLGITDYGEKTLFERKVTPDDIREAIDELLRNDFFDDHRKRLINKLKMDASAVEEFTSSLNLMINEIGEWNWPLTGVRGVFRRKLAGRYRCFYEEDFLTAVFLQYLGNKWSQEFKYQLVRLFDSLMGKNEDCSSDSIEYKRYKMRRDDYWVALLHSERDERHYPTTTTAYDGYDDGNGIVNMKQKLLYLVNVEIQLHQQLRPQQPFTVVCADMEWLGPSISHEVVQILLEVCGIPRIWLDFFDRFLKMPVYYQPGEPIRIRQRGCPMSHSLSFLFAELLLFAMDLYVYRNTQIFNYRLHDDFWFFDSQSENIQKAWQLMCEYADLTGLKLNKEKCGSIKIGDNATAAQSFGDAALPQNHVKWGFLYLQSNGRFTIQNDLLVPYLNEMKERLNGAKSIMAWVTIYNKYVAFFLRNFGKCANVLGTYHTQQTIKAFQYIHQYLFPDAHGNALTVLMQLIVDQFKPITNSSSDLSECWFYWPLTKGGLGLTNVYLEVFAIHIQLEMNAKLETFSTLPIKDKQLYDDLIIHFQSLIKKRSFDLSKQFPDRYLHDDNTFITFDEYIKQREAYMPHWTHVYETLLEITQPALPQPTSIVNKYHLSQRRRRTRNISMNDAYSEWLAYYYGQQLEDTFNQLDFIDSQSLPIGLISTMKASQINWDKGRKVYKRQHSSDTR</sequence>
<evidence type="ECO:0000313" key="4">
    <source>
        <dbReference type="Proteomes" id="UP000663829"/>
    </source>
</evidence>
<dbReference type="AlphaFoldDB" id="A0A814YCX2"/>
<dbReference type="EMBL" id="CAJOBC010009541">
    <property type="protein sequence ID" value="CAF3990472.1"/>
    <property type="molecule type" value="Genomic_DNA"/>
</dbReference>
<feature type="region of interest" description="Disordered" evidence="1">
    <location>
        <begin position="1"/>
        <end position="20"/>
    </location>
</feature>
<name>A0A814YCX2_9BILA</name>
<evidence type="ECO:0000313" key="2">
    <source>
        <dbReference type="EMBL" id="CAF1227638.1"/>
    </source>
</evidence>
<dbReference type="Proteomes" id="UP000681722">
    <property type="component" value="Unassembled WGS sequence"/>
</dbReference>
<dbReference type="PANTHER" id="PTHR37015">
    <property type="entry name" value="REVERSE TRANSCRIPTASE DOMAIN-CONTAINING PROTEIN"/>
    <property type="match status" value="1"/>
</dbReference>
<accession>A0A814YCX2</accession>
<gene>
    <name evidence="2" type="ORF">GPM918_LOCUS25008</name>
    <name evidence="3" type="ORF">SRO942_LOCUS25014</name>
</gene>
<evidence type="ECO:0000256" key="1">
    <source>
        <dbReference type="SAM" id="MobiDB-lite"/>
    </source>
</evidence>
<dbReference type="OrthoDB" id="9984239at2759"/>
<comment type="caution">
    <text evidence="2">The sequence shown here is derived from an EMBL/GenBank/DDBJ whole genome shotgun (WGS) entry which is preliminary data.</text>
</comment>